<dbReference type="EC" id="3.2.1.-" evidence="6"/>
<evidence type="ECO:0000256" key="4">
    <source>
        <dbReference type="SAM" id="Phobius"/>
    </source>
</evidence>
<protein>
    <submittedName>
        <fullName evidence="6">Soluble lytic murein transglycosylase</fullName>
        <ecNumber evidence="6">3.2.1.-</ecNumber>
    </submittedName>
</protein>
<dbReference type="Gene3D" id="1.25.20.10">
    <property type="entry name" value="Bacterial muramidases"/>
    <property type="match status" value="1"/>
</dbReference>
<feature type="region of interest" description="Disordered" evidence="3">
    <location>
        <begin position="658"/>
        <end position="677"/>
    </location>
</feature>
<dbReference type="InterPro" id="IPR023346">
    <property type="entry name" value="Lysozyme-like_dom_sf"/>
</dbReference>
<dbReference type="InterPro" id="IPR008258">
    <property type="entry name" value="Transglycosylase_SLT_dom_1"/>
</dbReference>
<dbReference type="SUPFAM" id="SSF53955">
    <property type="entry name" value="Lysozyme-like"/>
    <property type="match status" value="1"/>
</dbReference>
<keyword evidence="7" id="KW-1185">Reference proteome</keyword>
<evidence type="ECO:0000313" key="6">
    <source>
        <dbReference type="EMBL" id="MDR7093267.1"/>
    </source>
</evidence>
<dbReference type="Gene3D" id="1.10.530.10">
    <property type="match status" value="1"/>
</dbReference>
<evidence type="ECO:0000256" key="1">
    <source>
        <dbReference type="ARBA" id="ARBA00007734"/>
    </source>
</evidence>
<dbReference type="GO" id="GO:0016798">
    <property type="term" value="F:hydrolase activity, acting on glycosyl bonds"/>
    <property type="evidence" value="ECO:0007669"/>
    <property type="project" value="UniProtKB-KW"/>
</dbReference>
<feature type="domain" description="Transglycosylase SLT" evidence="5">
    <location>
        <begin position="512"/>
        <end position="611"/>
    </location>
</feature>
<evidence type="ECO:0000259" key="5">
    <source>
        <dbReference type="Pfam" id="PF01464"/>
    </source>
</evidence>
<name>A0ABU1V740_9BURK</name>
<dbReference type="InterPro" id="IPR008939">
    <property type="entry name" value="Lytic_TGlycosylase_superhlx_U"/>
</dbReference>
<dbReference type="SUPFAM" id="SSF48435">
    <property type="entry name" value="Bacterial muramidases"/>
    <property type="match status" value="1"/>
</dbReference>
<gene>
    <name evidence="6" type="ORF">J2X09_000999</name>
</gene>
<keyword evidence="4" id="KW-0472">Membrane</keyword>
<dbReference type="Proteomes" id="UP001265550">
    <property type="component" value="Unassembled WGS sequence"/>
</dbReference>
<proteinExistence type="inferred from homology"/>
<dbReference type="PANTHER" id="PTHR37423">
    <property type="entry name" value="SOLUBLE LYTIC MUREIN TRANSGLYCOSYLASE-RELATED"/>
    <property type="match status" value="1"/>
</dbReference>
<comment type="similarity">
    <text evidence="1">Belongs to the transglycosylase Slt family.</text>
</comment>
<keyword evidence="4" id="KW-1133">Transmembrane helix</keyword>
<dbReference type="PANTHER" id="PTHR37423:SF5">
    <property type="entry name" value="SOLUBLE LYTIC MUREIN TRANSGLYCOSYLASE"/>
    <property type="match status" value="1"/>
</dbReference>
<sequence>MNRVDEKQGGSQRIGLHLRGLGVRLIMAVLAGPGLALAQGTGGDATLLEMRSAFSRGNSFQLANLLPTVRGHALEPLAMYWDARARLDVATPTDIRAALNRMAGTYWEDRLRNDWLLQLGKARDWANFDAELPLFRMNDDRQVRCYGLMRDVMTGRAPGDAVAPLVQTNWQAQREADDGCATAAKFLLDAGHLKQQAVWQRARVAMDANRPRVATQAVGMVDPDLTATVDSIAADPAKYLDEKFTAIRPRTKEMVTLAIIRLAANDPVMAALEMDRTRWKAQLTKEERGWIWGVIGKRSAQKLQPEALTYFANGEDRYMNDDHLAWKARAGLRAGAWSAVHEAIAAMGEAQQSDPAWVYWEARAVQALKLPDPVAASAKARQLFESIASPRDFYEQLAMEELGLPITVPAAPAPLTAEEIATAQNNPGLRRALIAIRLGLRGEGVREWNYTVGLHTPGGMGERELLAASALACQHELWDRCINTSLRTPEVLDHAQRFPTPHREQVVSRSNEIGLDPAYVYGLIRQESRFITEARSGVGASGLMQVMPATARWTANKIGMTNFRPAQITERDTNIRIGTAYLKFALDDFQGSLPLAAAAYNAGPGRSRLWRNGPVLPGEVWAENIPFEETRDYVKRVLANTTNYAALITGQPQSLRARLGTVGPRPANAPTVNPDLP</sequence>
<evidence type="ECO:0000256" key="2">
    <source>
        <dbReference type="ARBA" id="ARBA00022729"/>
    </source>
</evidence>
<keyword evidence="6" id="KW-0326">Glycosidase</keyword>
<evidence type="ECO:0000256" key="3">
    <source>
        <dbReference type="SAM" id="MobiDB-lite"/>
    </source>
</evidence>
<accession>A0ABU1V740</accession>
<dbReference type="EMBL" id="JAVDWE010000002">
    <property type="protein sequence ID" value="MDR7093267.1"/>
    <property type="molecule type" value="Genomic_DNA"/>
</dbReference>
<reference evidence="6 7" key="1">
    <citation type="submission" date="2023-07" db="EMBL/GenBank/DDBJ databases">
        <title>Sorghum-associated microbial communities from plants grown in Nebraska, USA.</title>
        <authorList>
            <person name="Schachtman D."/>
        </authorList>
    </citation>
    <scope>NUCLEOTIDE SEQUENCE [LARGE SCALE GENOMIC DNA]</scope>
    <source>
        <strain evidence="6 7">BE240</strain>
    </source>
</reference>
<keyword evidence="2" id="KW-0732">Signal</keyword>
<dbReference type="CDD" id="cd13401">
    <property type="entry name" value="Slt70-like"/>
    <property type="match status" value="1"/>
</dbReference>
<organism evidence="6 7">
    <name type="scientific">Hydrogenophaga laconesensis</name>
    <dbReference type="NCBI Taxonomy" id="1805971"/>
    <lineage>
        <taxon>Bacteria</taxon>
        <taxon>Pseudomonadati</taxon>
        <taxon>Pseudomonadota</taxon>
        <taxon>Betaproteobacteria</taxon>
        <taxon>Burkholderiales</taxon>
        <taxon>Comamonadaceae</taxon>
        <taxon>Hydrogenophaga</taxon>
    </lineage>
</organism>
<keyword evidence="4" id="KW-0812">Transmembrane</keyword>
<keyword evidence="6" id="KW-0378">Hydrolase</keyword>
<evidence type="ECO:0000313" key="7">
    <source>
        <dbReference type="Proteomes" id="UP001265550"/>
    </source>
</evidence>
<comment type="caution">
    <text evidence="6">The sequence shown here is derived from an EMBL/GenBank/DDBJ whole genome shotgun (WGS) entry which is preliminary data.</text>
</comment>
<feature type="transmembrane region" description="Helical" evidence="4">
    <location>
        <begin position="21"/>
        <end position="38"/>
    </location>
</feature>
<dbReference type="Pfam" id="PF01464">
    <property type="entry name" value="SLT"/>
    <property type="match status" value="1"/>
</dbReference>